<gene>
    <name evidence="3" type="ORF">ADUPG1_012397</name>
</gene>
<dbReference type="Proteomes" id="UP001057375">
    <property type="component" value="Unassembled WGS sequence"/>
</dbReference>
<organism evidence="3 4">
    <name type="scientific">Aduncisulcus paluster</name>
    <dbReference type="NCBI Taxonomy" id="2918883"/>
    <lineage>
        <taxon>Eukaryota</taxon>
        <taxon>Metamonada</taxon>
        <taxon>Carpediemonas-like organisms</taxon>
        <taxon>Aduncisulcus</taxon>
    </lineage>
</organism>
<keyword evidence="1" id="KW-0472">Membrane</keyword>
<reference evidence="3" key="1">
    <citation type="submission" date="2022-03" db="EMBL/GenBank/DDBJ databases">
        <title>Draft genome sequence of Aduncisulcus paluster, a free-living microaerophilic Fornicata.</title>
        <authorList>
            <person name="Yuyama I."/>
            <person name="Kume K."/>
            <person name="Tamura T."/>
            <person name="Inagaki Y."/>
            <person name="Hashimoto T."/>
        </authorList>
    </citation>
    <scope>NUCLEOTIDE SEQUENCE</scope>
    <source>
        <strain evidence="3">NY0171</strain>
    </source>
</reference>
<keyword evidence="2" id="KW-0732">Signal</keyword>
<feature type="chain" id="PRO_5045750592" description="VWFA domain-containing protein" evidence="2">
    <location>
        <begin position="31"/>
        <end position="1265"/>
    </location>
</feature>
<accession>A0ABQ5JZB6</accession>
<evidence type="ECO:0000313" key="3">
    <source>
        <dbReference type="EMBL" id="GKT23333.1"/>
    </source>
</evidence>
<keyword evidence="1" id="KW-1133">Transmembrane helix</keyword>
<evidence type="ECO:0000313" key="4">
    <source>
        <dbReference type="Proteomes" id="UP001057375"/>
    </source>
</evidence>
<dbReference type="PANTHER" id="PTHR10166:SF37">
    <property type="entry name" value="STOLID, ISOFORM H"/>
    <property type="match status" value="1"/>
</dbReference>
<keyword evidence="4" id="KW-1185">Reference proteome</keyword>
<dbReference type="InterPro" id="IPR051173">
    <property type="entry name" value="Ca_channel_alpha-2/delta"/>
</dbReference>
<comment type="caution">
    <text evidence="3">The sequence shown here is derived from an EMBL/GenBank/DDBJ whole genome shotgun (WGS) entry which is preliminary data.</text>
</comment>
<keyword evidence="1" id="KW-0812">Transmembrane</keyword>
<dbReference type="PANTHER" id="PTHR10166">
    <property type="entry name" value="VOLTAGE-DEPENDENT CALCIUM CHANNEL SUBUNIT ALPHA-2/DELTA-RELATED"/>
    <property type="match status" value="1"/>
</dbReference>
<evidence type="ECO:0000256" key="1">
    <source>
        <dbReference type="SAM" id="Phobius"/>
    </source>
</evidence>
<sequence length="1265" mass="139078">MAMKETCISQFFLIFIPIVCFFFCVAPTQCLDEDSSTYLTLQNYAELVNMWSEFYDLFYPSSNTEIFSELLQSVSSSSSYGNQFTDDVSETIDSMFNSIFQNIAEFSKEFTQALQEEASITLPLASQSLDDDLISTSTDEADLLKKYQYVNEDDEDETLPLTFETPTLWCPYFTSETCNEDKQVSQTMIDAFRNVYFCDRGSYDCNMEYVVDQDGNVDTAVSPLLWIRRVFTDGAVTLFPGVNFFHPISSSSLLSRSTLDPRSSITYDVGRNMGIRRGIVLIIDIETDPVIDIALADEDVAAAAIAQMSDTVNIILSHLTSTDYVAILSTDEAFDARLEFTATSNGGDKRGCDDELEGGLVSMTSAAVNLLMDEVTDYFDNLSGEELMARDHLSPFSSSALSADAPLVVALSKAYVLLRGALDPSVSLETVLSERVASPVGFSSSQASLTPLRPLPSSSPLHVITVSLGAAVPAHLELHLTSDREKVSNAHVSTLFFRSTLADDILNNTLMLNSDGLSSSDVMASRATENILHSVSCRLNGSIDSIDFSGYYDLYMASDISDDDDTSDSVTTQGRFVYTDYSELLKPVERIFEQKLAMRAFELFRQFGPFDCAQGDEAVCSNEEVANKMLWEIVSIEKDPILESNIVSLASPVFINDRFDSVILIDISLQWMLDHVIDADGVGIDSNYSFPMLFDRQKTLLLHPALVNIGLTNEGVDLDLLEQFDSDYVDDNPLTTGGSDFSSSVLYTVVNRSVNTGELSVPVLRHMVADFTELTPVETTYGWQKLDTEFIVVTSLQQLDIDKIHIPPPESSCSDISDDSLCYNASVWGQISLANSDYQADIGYAAITDHFLLTGVTASLTTPFVHLSEECFTDSTLFTSDFSSSTLDSSSLFESITAELSGESDSTYVTEACIDAAKMISIFDDHVVSTAVDEETTQKYVLSSFRATPEGVLSLFPGTSFSEVPQPKEFTWYGNSLTNAMAGDNTLFVSLPVTSPDTNISQFSISKAKVVNGTPTMVSGLNIHFPTIKSFLYEGLCGSDSTVTCFLLNTNGNLLFSSRDSEIDTLEMAVTMNEEVFIGESNPAIFTLLESLGVLKSKSAFNISSGVIDEYFTTDTSSLTSSVDYTIDGVTCSMLYLQSTLPETCVGYESADKSTVTIVSITDTNLLGVIVINYPSSDDCETYTPSSSSFQQNYDGCDVEMSTNDISHLWDAYDIPIPLQTFTMHSEEDCHFSQIYPKQDMILGWGLVLTIGIVLFFMVIKFVAM</sequence>
<dbReference type="EMBL" id="BQXS01012457">
    <property type="protein sequence ID" value="GKT23333.1"/>
    <property type="molecule type" value="Genomic_DNA"/>
</dbReference>
<evidence type="ECO:0008006" key="5">
    <source>
        <dbReference type="Google" id="ProtNLM"/>
    </source>
</evidence>
<protein>
    <recommendedName>
        <fullName evidence="5">VWFA domain-containing protein</fullName>
    </recommendedName>
</protein>
<name>A0ABQ5JZB6_9EUKA</name>
<proteinExistence type="predicted"/>
<feature type="signal peptide" evidence="2">
    <location>
        <begin position="1"/>
        <end position="30"/>
    </location>
</feature>
<evidence type="ECO:0000256" key="2">
    <source>
        <dbReference type="SAM" id="SignalP"/>
    </source>
</evidence>
<feature type="transmembrane region" description="Helical" evidence="1">
    <location>
        <begin position="1242"/>
        <end position="1264"/>
    </location>
</feature>